<dbReference type="CDD" id="cd06530">
    <property type="entry name" value="S26_SPase_I"/>
    <property type="match status" value="1"/>
</dbReference>
<evidence type="ECO:0000259" key="10">
    <source>
        <dbReference type="Pfam" id="PF10502"/>
    </source>
</evidence>
<dbReference type="GO" id="GO:0009003">
    <property type="term" value="F:signal peptidase activity"/>
    <property type="evidence" value="ECO:0007669"/>
    <property type="project" value="UniProtKB-EC"/>
</dbReference>
<dbReference type="RefSeq" id="WP_353649450.1">
    <property type="nucleotide sequence ID" value="NZ_CP159218.1"/>
</dbReference>
<evidence type="ECO:0000256" key="7">
    <source>
        <dbReference type="PIRSR" id="PIRSR600223-1"/>
    </source>
</evidence>
<keyword evidence="8" id="KW-0472">Membrane</keyword>
<evidence type="ECO:0000256" key="6">
    <source>
        <dbReference type="ARBA" id="ARBA00022801"/>
    </source>
</evidence>
<evidence type="ECO:0000256" key="5">
    <source>
        <dbReference type="ARBA" id="ARBA00022670"/>
    </source>
</evidence>
<evidence type="ECO:0000256" key="4">
    <source>
        <dbReference type="ARBA" id="ARBA00013208"/>
    </source>
</evidence>
<keyword evidence="5 8" id="KW-0645">Protease</keyword>
<accession>A0AAU8DNT0</accession>
<dbReference type="PANTHER" id="PTHR43390:SF1">
    <property type="entry name" value="CHLOROPLAST PROCESSING PEPTIDASE"/>
    <property type="match status" value="1"/>
</dbReference>
<dbReference type="EC" id="3.4.21.89" evidence="4 8"/>
<sequence length="333" mass="35340">MNEPEATSCTDDGAILRGAVLRNGRCDTDAVKAPSEDDLSTSGSQDPEHEGAGSGDDAGTPTATAQRDRDEHGRAVASLRERNARRSGTGKKRPWWIEVPLLLITAFLLTFLIQTFLFKVYYVPSSSMDPTLHGALVGGDRIVANKIVYDFSDPKPGDVVVFRGPDRWAAEVIAIPGPTSILGKIGRTLGSVVGIAPAKEKDFVKRVIAVGGQTVECCDPQGRIKVDGVPIIEPYVAAGNEIPFTPGVDDCSRPLPSHRCFLPVKVPAGVLWVMGDNRRNSGDSTAGCQNNTPSSGCQGPVPIENVIGKAIVVILPVSRWHTLGDPGTDQRGG</sequence>
<evidence type="ECO:0000256" key="1">
    <source>
        <dbReference type="ARBA" id="ARBA00000677"/>
    </source>
</evidence>
<evidence type="ECO:0000256" key="2">
    <source>
        <dbReference type="ARBA" id="ARBA00004401"/>
    </source>
</evidence>
<evidence type="ECO:0000313" key="11">
    <source>
        <dbReference type="EMBL" id="XCG63835.1"/>
    </source>
</evidence>
<feature type="compositionally biased region" description="Basic and acidic residues" evidence="9">
    <location>
        <begin position="66"/>
        <end position="84"/>
    </location>
</feature>
<feature type="region of interest" description="Disordered" evidence="9">
    <location>
        <begin position="27"/>
        <end position="86"/>
    </location>
</feature>
<dbReference type="PANTHER" id="PTHR43390">
    <property type="entry name" value="SIGNAL PEPTIDASE I"/>
    <property type="match status" value="1"/>
</dbReference>
<dbReference type="PROSITE" id="PS00501">
    <property type="entry name" value="SPASE_I_1"/>
    <property type="match status" value="1"/>
</dbReference>
<evidence type="ECO:0000256" key="9">
    <source>
        <dbReference type="SAM" id="MobiDB-lite"/>
    </source>
</evidence>
<dbReference type="GO" id="GO:0005886">
    <property type="term" value="C:plasma membrane"/>
    <property type="evidence" value="ECO:0007669"/>
    <property type="project" value="UniProtKB-SubCell"/>
</dbReference>
<dbReference type="GO" id="GO:0004252">
    <property type="term" value="F:serine-type endopeptidase activity"/>
    <property type="evidence" value="ECO:0007669"/>
    <property type="project" value="InterPro"/>
</dbReference>
<dbReference type="SUPFAM" id="SSF51306">
    <property type="entry name" value="LexA/Signal peptidase"/>
    <property type="match status" value="1"/>
</dbReference>
<dbReference type="PROSITE" id="PS00761">
    <property type="entry name" value="SPASE_I_3"/>
    <property type="match status" value="1"/>
</dbReference>
<dbReference type="GO" id="GO:0006465">
    <property type="term" value="P:signal peptide processing"/>
    <property type="evidence" value="ECO:0007669"/>
    <property type="project" value="InterPro"/>
</dbReference>
<feature type="domain" description="Peptidase S26" evidence="10">
    <location>
        <begin position="97"/>
        <end position="314"/>
    </location>
</feature>
<keyword evidence="8" id="KW-1133">Transmembrane helix</keyword>
<feature type="active site" evidence="7">
    <location>
        <position position="127"/>
    </location>
</feature>
<protein>
    <recommendedName>
        <fullName evidence="4 8">Signal peptidase I</fullName>
        <ecNumber evidence="4 8">3.4.21.89</ecNumber>
    </recommendedName>
</protein>
<dbReference type="InterPro" id="IPR019533">
    <property type="entry name" value="Peptidase_S26"/>
</dbReference>
<dbReference type="InterPro" id="IPR000223">
    <property type="entry name" value="Pept_S26A_signal_pept_1"/>
</dbReference>
<comment type="similarity">
    <text evidence="3 8">Belongs to the peptidase S26 family.</text>
</comment>
<dbReference type="InterPro" id="IPR019756">
    <property type="entry name" value="Pept_S26A_signal_pept_1_Ser-AS"/>
</dbReference>
<dbReference type="AlphaFoldDB" id="A0AAU8DNT0"/>
<evidence type="ECO:0000256" key="8">
    <source>
        <dbReference type="RuleBase" id="RU362042"/>
    </source>
</evidence>
<feature type="active site" evidence="7">
    <location>
        <position position="205"/>
    </location>
</feature>
<feature type="transmembrane region" description="Helical" evidence="8">
    <location>
        <begin position="95"/>
        <end position="118"/>
    </location>
</feature>
<comment type="catalytic activity">
    <reaction evidence="1 8">
        <text>Cleavage of hydrophobic, N-terminal signal or leader sequences from secreted and periplasmic proteins.</text>
        <dbReference type="EC" id="3.4.21.89"/>
    </reaction>
</comment>
<dbReference type="Gene3D" id="2.10.109.10">
    <property type="entry name" value="Umud Fragment, subunit A"/>
    <property type="match status" value="1"/>
</dbReference>
<dbReference type="NCBIfam" id="TIGR02227">
    <property type="entry name" value="sigpep_I_bact"/>
    <property type="match status" value="1"/>
</dbReference>
<keyword evidence="6 8" id="KW-0378">Hydrolase</keyword>
<dbReference type="Pfam" id="PF10502">
    <property type="entry name" value="Peptidase_S26"/>
    <property type="match status" value="1"/>
</dbReference>
<reference evidence="11" key="1">
    <citation type="submission" date="2024-05" db="EMBL/GenBank/DDBJ databases">
        <authorList>
            <person name="Cai S.Y."/>
            <person name="Jin L.M."/>
            <person name="Li H.R."/>
        </authorList>
    </citation>
    <scope>NUCLEOTIDE SEQUENCE</scope>
    <source>
        <strain evidence="11">A5-74</strain>
    </source>
</reference>
<comment type="subcellular location">
    <subcellularLocation>
        <location evidence="2">Cell membrane</location>
        <topology evidence="2">Single-pass type II membrane protein</topology>
    </subcellularLocation>
    <subcellularLocation>
        <location evidence="8">Membrane</location>
        <topology evidence="8">Single-pass type II membrane protein</topology>
    </subcellularLocation>
</comment>
<dbReference type="InterPro" id="IPR036286">
    <property type="entry name" value="LexA/Signal_pep-like_sf"/>
</dbReference>
<gene>
    <name evidence="11" type="primary">lepB</name>
    <name evidence="11" type="ORF">ABLG96_00305</name>
</gene>
<dbReference type="PRINTS" id="PR00727">
    <property type="entry name" value="LEADERPTASE"/>
</dbReference>
<organism evidence="11">
    <name type="scientific">Nakamurella sp. A5-74</name>
    <dbReference type="NCBI Taxonomy" id="3158264"/>
    <lineage>
        <taxon>Bacteria</taxon>
        <taxon>Bacillati</taxon>
        <taxon>Actinomycetota</taxon>
        <taxon>Actinomycetes</taxon>
        <taxon>Nakamurellales</taxon>
        <taxon>Nakamurellaceae</taxon>
        <taxon>Nakamurella</taxon>
    </lineage>
</organism>
<dbReference type="EMBL" id="CP159218">
    <property type="protein sequence ID" value="XCG63835.1"/>
    <property type="molecule type" value="Genomic_DNA"/>
</dbReference>
<keyword evidence="8" id="KW-0812">Transmembrane</keyword>
<dbReference type="InterPro" id="IPR019758">
    <property type="entry name" value="Pept_S26A_signal_pept_1_CS"/>
</dbReference>
<name>A0AAU8DNT0_9ACTN</name>
<proteinExistence type="inferred from homology"/>
<evidence type="ECO:0000256" key="3">
    <source>
        <dbReference type="ARBA" id="ARBA00009370"/>
    </source>
</evidence>